<dbReference type="PANTHER" id="PTHR48475:SF1">
    <property type="entry name" value="RNASE H TYPE-1 DOMAIN-CONTAINING PROTEIN"/>
    <property type="match status" value="1"/>
</dbReference>
<feature type="domain" description="Retrotransposon gag" evidence="1">
    <location>
        <begin position="91"/>
        <end position="175"/>
    </location>
</feature>
<dbReference type="GO" id="GO:0003676">
    <property type="term" value="F:nucleic acid binding"/>
    <property type="evidence" value="ECO:0007669"/>
    <property type="project" value="InterPro"/>
</dbReference>
<reference evidence="3 4" key="1">
    <citation type="journal article" date="2018" name="PLoS Genet.">
        <title>Population sequencing reveals clonal diversity and ancestral inbreeding in the grapevine cultivar Chardonnay.</title>
        <authorList>
            <person name="Roach M.J."/>
            <person name="Johnson D.L."/>
            <person name="Bohlmann J."/>
            <person name="van Vuuren H.J."/>
            <person name="Jones S.J."/>
            <person name="Pretorius I.S."/>
            <person name="Schmidt S.A."/>
            <person name="Borneman A.R."/>
        </authorList>
    </citation>
    <scope>NUCLEOTIDE SEQUENCE [LARGE SCALE GENOMIC DNA]</scope>
    <source>
        <strain evidence="4">cv. Chardonnay</strain>
        <tissue evidence="3">Leaf</tissue>
    </source>
</reference>
<gene>
    <name evidence="3" type="primary">pol_1189</name>
    <name evidence="3" type="ORF">CK203_110833</name>
</gene>
<dbReference type="Gene3D" id="1.10.340.70">
    <property type="match status" value="1"/>
</dbReference>
<comment type="caution">
    <text evidence="3">The sequence shown here is derived from an EMBL/GenBank/DDBJ whole genome shotgun (WGS) entry which is preliminary data.</text>
</comment>
<evidence type="ECO:0000259" key="2">
    <source>
        <dbReference type="Pfam" id="PF17919"/>
    </source>
</evidence>
<dbReference type="InterPro" id="IPR041577">
    <property type="entry name" value="RT_RNaseH_2"/>
</dbReference>
<protein>
    <submittedName>
        <fullName evidence="3">Retrovirus-related Pol polyprotein from transposon 17.6</fullName>
    </submittedName>
</protein>
<evidence type="ECO:0000259" key="1">
    <source>
        <dbReference type="Pfam" id="PF03732"/>
    </source>
</evidence>
<dbReference type="Pfam" id="PF03732">
    <property type="entry name" value="Retrotrans_gag"/>
    <property type="match status" value="1"/>
</dbReference>
<dbReference type="InterPro" id="IPR012337">
    <property type="entry name" value="RNaseH-like_sf"/>
</dbReference>
<dbReference type="SUPFAM" id="SSF56672">
    <property type="entry name" value="DNA/RNA polymerases"/>
    <property type="match status" value="1"/>
</dbReference>
<dbReference type="InterPro" id="IPR005162">
    <property type="entry name" value="Retrotrans_gag_dom"/>
</dbReference>
<dbReference type="Pfam" id="PF17919">
    <property type="entry name" value="RT_RNaseH_2"/>
    <property type="match status" value="1"/>
</dbReference>
<feature type="domain" description="Reverse transcriptase/retrotransposon-derived protein RNase H-like" evidence="2">
    <location>
        <begin position="945"/>
        <end position="1042"/>
    </location>
</feature>
<dbReference type="PANTHER" id="PTHR48475">
    <property type="entry name" value="RIBONUCLEASE H"/>
    <property type="match status" value="1"/>
</dbReference>
<dbReference type="Proteomes" id="UP000288805">
    <property type="component" value="Unassembled WGS sequence"/>
</dbReference>
<sequence length="1482" mass="167629">MTVHSIGGFSCGITLVIETTPHSVIAPAQVTDDTQARIDRIELRIRLLHVSDGVMSWDGYGDLPVVALPTEFCMPDIKRYIGIGCPRIHLGAAQRWFASLDLSRHRTWSDLAQEFLRQYSFNIVVDVSQRELEALRQRPDESVTSFISHWREKILQIIDKHSERDQISMIMRSLQPRFSKHLMGFPQTNFGSLVQALYGIEDSIARGLWANSSPSDSKGKKLGSGSRPLDVDTIVETRCSHQASRDYFSVPTTTASICHLGSSEATYAVPSSVQGTTSIKTTAAVDLTEISSRSSLCLPPEVDLGRPGVTTYPFPTHDIRVVPPPLGGVHLIESSSVDSPAKQGSALNVCPLAITIALGFSPSDFKPSTQTIRAYDGTQRTAGAIPSSLYRKVKFIHEERVISIQFDKDIIAFSELVLQISHSDYDLHLTGFTFDEVQVVSLEDDSRDMVPMSFDQYSSTLVLSMMKDMSYLPGLGLGHRQQGSHEFAFTVSHDVPYGLGYTPIEEDARHMAQLSLDMVRAHLSGIPLDYPLHPYTFRLTDYFIRGSKHVPRMEGIDHISETVEIQDIQQALGQMHLSSRITEGSDAMIVAPSSPGRANMFSMCFPDRDFDFRITRGFWGRSRQSDIDDAYTDEMDMTGIGRNFDATPHRPHSAFDLFGVSIVELDGDDSITNVATPSFISAERASNPVDLPLSLDFMSRLRRKESYTSGSIELVDFETSDQSRELKIGSSLSLDERSRLIDLLRSYLDVFSWSYEDMPGLNPFIVQHHLPILPHVRSVKQKLRRLHLRWSLQNSKVRVCVDYRDLNKASPKDDFPPPHIDMLVDSTAGHSMLSFMDGFSRYNQILMALEDMEKTFFITEWGTYCYKVMSFGVDHLLAIQRFFERIRQFRLRLNPKKCTFGVTSGKLLGHIVSECGIEISRFIARLTDICEPIFRLLRKNQPTIWNDDCQHAFEKIKECLISPPVLVPPTPGHPLLLYLSVSDMALGCMLGQLDDLGNERAIYYLSKRMLEYECKYIMIEHLCLALVWATRRLRHYMIEYSIRLYIMQKSVNGSIIVDHLASFSISDDKPIDDDFPDEQFVSVDSIAGWSVRLAFSDHHWLTNNVVEYEACITGLETALDLGVRQLEIHGTPTWADNQFADALATLAFVIEIPGEMTMRPLLIETKFTPTYCCLIGDNEDQVELPWYHDIHQFLAYGAYQDRATTYRVTREVHAGVCGPHMGGHMLARKIMRTGNFWLTMEIDCCKFVQRCPECQMHGNLIHVHPFELHALTFPWPFSTWGIDVIRKVSPKSFSGHEYILVAIDYFTKWVEAASYASLTTTKVAKFIRSHIIWAIPFSLVYGMEAVLFVEIEVFHGSLLHLALSIYLFLIEHVPPLIPPIGFDPGVARFLGSLSTSPFPSYSGLLLPIITGSHYAHTILRYVTLRTQRLGITFWVFEPCFSSLHLLIEAQDVTQPPFFEDIEEAHNAFSIRSPCLRATIRDR</sequence>
<name>A0A438BPE6_VITVI</name>
<dbReference type="SUPFAM" id="SSF53098">
    <property type="entry name" value="Ribonuclease H-like"/>
    <property type="match status" value="1"/>
</dbReference>
<proteinExistence type="predicted"/>
<evidence type="ECO:0000313" key="3">
    <source>
        <dbReference type="EMBL" id="RVW12832.1"/>
    </source>
</evidence>
<dbReference type="InterPro" id="IPR043502">
    <property type="entry name" value="DNA/RNA_pol_sf"/>
</dbReference>
<dbReference type="InterPro" id="IPR036397">
    <property type="entry name" value="RNaseH_sf"/>
</dbReference>
<organism evidence="3 4">
    <name type="scientific">Vitis vinifera</name>
    <name type="common">Grape</name>
    <dbReference type="NCBI Taxonomy" id="29760"/>
    <lineage>
        <taxon>Eukaryota</taxon>
        <taxon>Viridiplantae</taxon>
        <taxon>Streptophyta</taxon>
        <taxon>Embryophyta</taxon>
        <taxon>Tracheophyta</taxon>
        <taxon>Spermatophyta</taxon>
        <taxon>Magnoliopsida</taxon>
        <taxon>eudicotyledons</taxon>
        <taxon>Gunneridae</taxon>
        <taxon>Pentapetalae</taxon>
        <taxon>rosids</taxon>
        <taxon>Vitales</taxon>
        <taxon>Vitaceae</taxon>
        <taxon>Viteae</taxon>
        <taxon>Vitis</taxon>
    </lineage>
</organism>
<dbReference type="Gene3D" id="3.30.70.270">
    <property type="match status" value="2"/>
</dbReference>
<dbReference type="CDD" id="cd01647">
    <property type="entry name" value="RT_LTR"/>
    <property type="match status" value="1"/>
</dbReference>
<dbReference type="InterPro" id="IPR043128">
    <property type="entry name" value="Rev_trsase/Diguanyl_cyclase"/>
</dbReference>
<accession>A0A438BPE6</accession>
<dbReference type="EMBL" id="QGNW01002677">
    <property type="protein sequence ID" value="RVW12832.1"/>
    <property type="molecule type" value="Genomic_DNA"/>
</dbReference>
<evidence type="ECO:0000313" key="4">
    <source>
        <dbReference type="Proteomes" id="UP000288805"/>
    </source>
</evidence>
<dbReference type="Gene3D" id="3.30.420.10">
    <property type="entry name" value="Ribonuclease H-like superfamily/Ribonuclease H"/>
    <property type="match status" value="1"/>
</dbReference>